<evidence type="ECO:0000313" key="9">
    <source>
        <dbReference type="EMBL" id="RED44798.1"/>
    </source>
</evidence>
<dbReference type="Pfam" id="PF08281">
    <property type="entry name" value="Sigma70_r4_2"/>
    <property type="match status" value="1"/>
</dbReference>
<protein>
    <submittedName>
        <fullName evidence="9">RNA polymerase sigma factor (Sigma-70 family)</fullName>
    </submittedName>
</protein>
<dbReference type="Gene3D" id="1.10.1740.10">
    <property type="match status" value="1"/>
</dbReference>
<dbReference type="InterPro" id="IPR036388">
    <property type="entry name" value="WH-like_DNA-bd_sf"/>
</dbReference>
<dbReference type="Pfam" id="PF04542">
    <property type="entry name" value="Sigma70_r2"/>
    <property type="match status" value="1"/>
</dbReference>
<dbReference type="Gene3D" id="1.10.10.10">
    <property type="entry name" value="Winged helix-like DNA-binding domain superfamily/Winged helix DNA-binding domain"/>
    <property type="match status" value="1"/>
</dbReference>
<feature type="domain" description="RNA polymerase sigma-70 region 2" evidence="7">
    <location>
        <begin position="94"/>
        <end position="159"/>
    </location>
</feature>
<dbReference type="InterPro" id="IPR013324">
    <property type="entry name" value="RNA_pol_sigma_r3/r4-like"/>
</dbReference>
<keyword evidence="10" id="KW-1185">Reference proteome</keyword>
<dbReference type="EMBL" id="QRDW01000013">
    <property type="protein sequence ID" value="RED44798.1"/>
    <property type="molecule type" value="Genomic_DNA"/>
</dbReference>
<dbReference type="NCBIfam" id="TIGR02937">
    <property type="entry name" value="sigma70-ECF"/>
    <property type="match status" value="1"/>
</dbReference>
<sequence>MRNVAEEGMRGPGEGSARETEQPTAPTGGGQGRRLRDRIAQVRNLKLSLRGQSPVAEEQAAQQDGEKIVNHIDAQDEQLMRAVQSGDKRAYRQLVERYINRTVALARRFVANQSDAEDIAQDVFLTLWKNAQQWQPGKAAFSTWLYRITVNRSIDYKRKMSFDPLDEVAEPEDGGLDAVSQIHTRQVSQKLRSAIGRLSEPQQVAMALYYHEGLSAARCAEVMEIKVNALESLLKRGRQKLREQMAGRSDSKLSDRELKDMSLY</sequence>
<evidence type="ECO:0000256" key="3">
    <source>
        <dbReference type="ARBA" id="ARBA00023082"/>
    </source>
</evidence>
<dbReference type="InterPro" id="IPR013325">
    <property type="entry name" value="RNA_pol_sigma_r2"/>
</dbReference>
<comment type="similarity">
    <text evidence="1">Belongs to the sigma-70 factor family. ECF subfamily.</text>
</comment>
<keyword evidence="3" id="KW-0731">Sigma factor</keyword>
<dbReference type="SUPFAM" id="SSF88946">
    <property type="entry name" value="Sigma2 domain of RNA polymerase sigma factors"/>
    <property type="match status" value="1"/>
</dbReference>
<feature type="region of interest" description="Disordered" evidence="6">
    <location>
        <begin position="1"/>
        <end position="37"/>
    </location>
</feature>
<name>A0A3D9H5L5_9PROT</name>
<dbReference type="Proteomes" id="UP000256845">
    <property type="component" value="Unassembled WGS sequence"/>
</dbReference>
<evidence type="ECO:0000256" key="4">
    <source>
        <dbReference type="ARBA" id="ARBA00023125"/>
    </source>
</evidence>
<evidence type="ECO:0000256" key="6">
    <source>
        <dbReference type="SAM" id="MobiDB-lite"/>
    </source>
</evidence>
<gene>
    <name evidence="9" type="ORF">DFP90_1133</name>
</gene>
<dbReference type="InterPro" id="IPR014284">
    <property type="entry name" value="RNA_pol_sigma-70_dom"/>
</dbReference>
<dbReference type="InterPro" id="IPR039425">
    <property type="entry name" value="RNA_pol_sigma-70-like"/>
</dbReference>
<keyword evidence="2" id="KW-0805">Transcription regulation</keyword>
<dbReference type="SUPFAM" id="SSF88659">
    <property type="entry name" value="Sigma3 and sigma4 domains of RNA polymerase sigma factors"/>
    <property type="match status" value="1"/>
</dbReference>
<dbReference type="InterPro" id="IPR013249">
    <property type="entry name" value="RNA_pol_sigma70_r4_t2"/>
</dbReference>
<dbReference type="GO" id="GO:0006352">
    <property type="term" value="P:DNA-templated transcription initiation"/>
    <property type="evidence" value="ECO:0007669"/>
    <property type="project" value="InterPro"/>
</dbReference>
<dbReference type="InterPro" id="IPR007627">
    <property type="entry name" value="RNA_pol_sigma70_r2"/>
</dbReference>
<organism evidence="9 10">
    <name type="scientific">Aestuariispira insulae</name>
    <dbReference type="NCBI Taxonomy" id="1461337"/>
    <lineage>
        <taxon>Bacteria</taxon>
        <taxon>Pseudomonadati</taxon>
        <taxon>Pseudomonadota</taxon>
        <taxon>Alphaproteobacteria</taxon>
        <taxon>Rhodospirillales</taxon>
        <taxon>Kiloniellaceae</taxon>
        <taxon>Aestuariispira</taxon>
    </lineage>
</organism>
<evidence type="ECO:0000256" key="1">
    <source>
        <dbReference type="ARBA" id="ARBA00010641"/>
    </source>
</evidence>
<evidence type="ECO:0000259" key="7">
    <source>
        <dbReference type="Pfam" id="PF04542"/>
    </source>
</evidence>
<evidence type="ECO:0000259" key="8">
    <source>
        <dbReference type="Pfam" id="PF08281"/>
    </source>
</evidence>
<dbReference type="RefSeq" id="WP_245957131.1">
    <property type="nucleotide sequence ID" value="NZ_QRDW01000013.1"/>
</dbReference>
<evidence type="ECO:0000313" key="10">
    <source>
        <dbReference type="Proteomes" id="UP000256845"/>
    </source>
</evidence>
<feature type="domain" description="RNA polymerase sigma factor 70 region 4 type 2" evidence="8">
    <location>
        <begin position="189"/>
        <end position="241"/>
    </location>
</feature>
<evidence type="ECO:0000256" key="2">
    <source>
        <dbReference type="ARBA" id="ARBA00023015"/>
    </source>
</evidence>
<evidence type="ECO:0000256" key="5">
    <source>
        <dbReference type="ARBA" id="ARBA00023163"/>
    </source>
</evidence>
<dbReference type="PANTHER" id="PTHR43133">
    <property type="entry name" value="RNA POLYMERASE ECF-TYPE SIGMA FACTO"/>
    <property type="match status" value="1"/>
</dbReference>
<proteinExistence type="inferred from homology"/>
<keyword evidence="5" id="KW-0804">Transcription</keyword>
<feature type="region of interest" description="Disordered" evidence="6">
    <location>
        <begin position="244"/>
        <end position="264"/>
    </location>
</feature>
<dbReference type="GO" id="GO:0003677">
    <property type="term" value="F:DNA binding"/>
    <property type="evidence" value="ECO:0007669"/>
    <property type="project" value="UniProtKB-KW"/>
</dbReference>
<dbReference type="PANTHER" id="PTHR43133:SF8">
    <property type="entry name" value="RNA POLYMERASE SIGMA FACTOR HI_1459-RELATED"/>
    <property type="match status" value="1"/>
</dbReference>
<accession>A0A3D9H5L5</accession>
<reference evidence="9 10" key="1">
    <citation type="submission" date="2018-07" db="EMBL/GenBank/DDBJ databases">
        <title>Genomic Encyclopedia of Type Strains, Phase III (KMG-III): the genomes of soil and plant-associated and newly described type strains.</title>
        <authorList>
            <person name="Whitman W."/>
        </authorList>
    </citation>
    <scope>NUCLEOTIDE SEQUENCE [LARGE SCALE GENOMIC DNA]</scope>
    <source>
        <strain evidence="9 10">CECT 8488</strain>
    </source>
</reference>
<comment type="caution">
    <text evidence="9">The sequence shown here is derived from an EMBL/GenBank/DDBJ whole genome shotgun (WGS) entry which is preliminary data.</text>
</comment>
<keyword evidence="4" id="KW-0238">DNA-binding</keyword>
<dbReference type="AlphaFoldDB" id="A0A3D9H5L5"/>
<dbReference type="GO" id="GO:0016987">
    <property type="term" value="F:sigma factor activity"/>
    <property type="evidence" value="ECO:0007669"/>
    <property type="project" value="UniProtKB-KW"/>
</dbReference>